<evidence type="ECO:0000256" key="1">
    <source>
        <dbReference type="ARBA" id="ARBA00004613"/>
    </source>
</evidence>
<dbReference type="PROSITE" id="PS00135">
    <property type="entry name" value="TRYPSIN_SER"/>
    <property type="match status" value="1"/>
</dbReference>
<evidence type="ECO:0000313" key="9">
    <source>
        <dbReference type="Proteomes" id="UP000186922"/>
    </source>
</evidence>
<feature type="domain" description="Peptidase S1" evidence="7">
    <location>
        <begin position="127"/>
        <end position="387"/>
    </location>
</feature>
<dbReference type="STRING" id="947166.A0A1D1V3A7"/>
<keyword evidence="4" id="KW-1015">Disulfide bond</keyword>
<evidence type="ECO:0000259" key="7">
    <source>
        <dbReference type="PROSITE" id="PS50240"/>
    </source>
</evidence>
<dbReference type="SUPFAM" id="SSF50494">
    <property type="entry name" value="Trypsin-like serine proteases"/>
    <property type="match status" value="1"/>
</dbReference>
<dbReference type="Gene3D" id="2.40.10.10">
    <property type="entry name" value="Trypsin-like serine proteases"/>
    <property type="match status" value="1"/>
</dbReference>
<sequence length="396" mass="43154">MDDPVLVVLLLLVVGTSAQRQCGVVRSGGADPFGLAAQFTGTFVPPVSQERLSRESRGRNHPWHSFLDNGGMGFPSGDDLGSAFHQLMSIFAGKKKSLRIRRPKEPTRPTRQVAPAEDHLLHRVRRIVGGYDAVPGQLCWQVKIQIGTYMDETICGGSIIGSRTIIMAAHCLFNEDTRRRVPDARVTVIVGGMNRDVGEPYGVDQTGCAEKFGIQQSIVHPAYNYDLNDNDIAVLTLSRAIDFERKPCACSICLSTRLPQPSEWCVVSGFGEESNNGKNDRNPVPLKWTQLQMRNNDYSGNCAFNSFTRGSRAGQRTNVDLFVCAGAQRNQDTCQGDSGGPLVCIDPTKNLYYQAGITSFGDDCGTGVGGQYTKVATYIPWIQTTATPGDLVSSII</sequence>
<dbReference type="FunFam" id="2.40.10.10:FF:000054">
    <property type="entry name" value="Complement C1r subcomponent"/>
    <property type="match status" value="1"/>
</dbReference>
<dbReference type="Pfam" id="PF00089">
    <property type="entry name" value="Trypsin"/>
    <property type="match status" value="1"/>
</dbReference>
<protein>
    <recommendedName>
        <fullName evidence="7">Peptidase S1 domain-containing protein</fullName>
    </recommendedName>
</protein>
<dbReference type="InterPro" id="IPR033116">
    <property type="entry name" value="TRYPSIN_SER"/>
</dbReference>
<dbReference type="PROSITE" id="PS50240">
    <property type="entry name" value="TRYPSIN_DOM"/>
    <property type="match status" value="1"/>
</dbReference>
<keyword evidence="2" id="KW-0964">Secreted</keyword>
<evidence type="ECO:0000256" key="2">
    <source>
        <dbReference type="ARBA" id="ARBA00022525"/>
    </source>
</evidence>
<dbReference type="CDD" id="cd00190">
    <property type="entry name" value="Tryp_SPc"/>
    <property type="match status" value="1"/>
</dbReference>
<keyword evidence="5" id="KW-0325">Glycoprotein</keyword>
<evidence type="ECO:0000256" key="5">
    <source>
        <dbReference type="ARBA" id="ARBA00023180"/>
    </source>
</evidence>
<dbReference type="FunFam" id="2.40.10.10:FF:000068">
    <property type="entry name" value="transmembrane protease serine 2"/>
    <property type="match status" value="1"/>
</dbReference>
<evidence type="ECO:0000256" key="6">
    <source>
        <dbReference type="SAM" id="SignalP"/>
    </source>
</evidence>
<name>A0A1D1V3A7_RAMVA</name>
<dbReference type="SMART" id="SM00020">
    <property type="entry name" value="Tryp_SPc"/>
    <property type="match status" value="1"/>
</dbReference>
<dbReference type="PANTHER" id="PTHR24253">
    <property type="entry name" value="TRANSMEMBRANE PROTEASE SERINE"/>
    <property type="match status" value="1"/>
</dbReference>
<dbReference type="InterPro" id="IPR001314">
    <property type="entry name" value="Peptidase_S1A"/>
</dbReference>
<keyword evidence="3 6" id="KW-0732">Signal</keyword>
<dbReference type="InterPro" id="IPR001254">
    <property type="entry name" value="Trypsin_dom"/>
</dbReference>
<comment type="caution">
    <text evidence="8">The sequence shown here is derived from an EMBL/GenBank/DDBJ whole genome shotgun (WGS) entry which is preliminary data.</text>
</comment>
<dbReference type="OrthoDB" id="6339452at2759"/>
<dbReference type="AlphaFoldDB" id="A0A1D1V3A7"/>
<dbReference type="PRINTS" id="PR00722">
    <property type="entry name" value="CHYMOTRYPSIN"/>
</dbReference>
<dbReference type="EMBL" id="BDGG01000003">
    <property type="protein sequence ID" value="GAU96266.1"/>
    <property type="molecule type" value="Genomic_DNA"/>
</dbReference>
<comment type="subcellular location">
    <subcellularLocation>
        <location evidence="1">Secreted</location>
    </subcellularLocation>
</comment>
<dbReference type="Proteomes" id="UP000186922">
    <property type="component" value="Unassembled WGS sequence"/>
</dbReference>
<organism evidence="8 9">
    <name type="scientific">Ramazzottius varieornatus</name>
    <name type="common">Water bear</name>
    <name type="synonym">Tardigrade</name>
    <dbReference type="NCBI Taxonomy" id="947166"/>
    <lineage>
        <taxon>Eukaryota</taxon>
        <taxon>Metazoa</taxon>
        <taxon>Ecdysozoa</taxon>
        <taxon>Tardigrada</taxon>
        <taxon>Eutardigrada</taxon>
        <taxon>Parachela</taxon>
        <taxon>Hypsibioidea</taxon>
        <taxon>Ramazzottiidae</taxon>
        <taxon>Ramazzottius</taxon>
    </lineage>
</organism>
<evidence type="ECO:0000256" key="4">
    <source>
        <dbReference type="ARBA" id="ARBA00023157"/>
    </source>
</evidence>
<dbReference type="GO" id="GO:0004252">
    <property type="term" value="F:serine-type endopeptidase activity"/>
    <property type="evidence" value="ECO:0007669"/>
    <property type="project" value="InterPro"/>
</dbReference>
<dbReference type="GO" id="GO:0005576">
    <property type="term" value="C:extracellular region"/>
    <property type="evidence" value="ECO:0007669"/>
    <property type="project" value="UniProtKB-SubCell"/>
</dbReference>
<reference evidence="8 9" key="1">
    <citation type="journal article" date="2016" name="Nat. Commun.">
        <title>Extremotolerant tardigrade genome and improved radiotolerance of human cultured cells by tardigrade-unique protein.</title>
        <authorList>
            <person name="Hashimoto T."/>
            <person name="Horikawa D.D."/>
            <person name="Saito Y."/>
            <person name="Kuwahara H."/>
            <person name="Kozuka-Hata H."/>
            <person name="Shin-I T."/>
            <person name="Minakuchi Y."/>
            <person name="Ohishi K."/>
            <person name="Motoyama A."/>
            <person name="Aizu T."/>
            <person name="Enomoto A."/>
            <person name="Kondo K."/>
            <person name="Tanaka S."/>
            <person name="Hara Y."/>
            <person name="Koshikawa S."/>
            <person name="Sagara H."/>
            <person name="Miura T."/>
            <person name="Yokobori S."/>
            <person name="Miyagawa K."/>
            <person name="Suzuki Y."/>
            <person name="Kubo T."/>
            <person name="Oyama M."/>
            <person name="Kohara Y."/>
            <person name="Fujiyama A."/>
            <person name="Arakawa K."/>
            <person name="Katayama T."/>
            <person name="Toyoda A."/>
            <person name="Kunieda T."/>
        </authorList>
    </citation>
    <scope>NUCLEOTIDE SEQUENCE [LARGE SCALE GENOMIC DNA]</scope>
    <source>
        <strain evidence="8 9">YOKOZUNA-1</strain>
    </source>
</reference>
<feature type="signal peptide" evidence="6">
    <location>
        <begin position="1"/>
        <end position="18"/>
    </location>
</feature>
<evidence type="ECO:0000313" key="8">
    <source>
        <dbReference type="EMBL" id="GAU96266.1"/>
    </source>
</evidence>
<feature type="chain" id="PRO_5008897995" description="Peptidase S1 domain-containing protein" evidence="6">
    <location>
        <begin position="19"/>
        <end position="396"/>
    </location>
</feature>
<accession>A0A1D1V3A7</accession>
<dbReference type="InterPro" id="IPR043504">
    <property type="entry name" value="Peptidase_S1_PA_chymotrypsin"/>
</dbReference>
<dbReference type="InterPro" id="IPR009003">
    <property type="entry name" value="Peptidase_S1_PA"/>
</dbReference>
<dbReference type="GO" id="GO:0006508">
    <property type="term" value="P:proteolysis"/>
    <property type="evidence" value="ECO:0007669"/>
    <property type="project" value="InterPro"/>
</dbReference>
<keyword evidence="9" id="KW-1185">Reference proteome</keyword>
<proteinExistence type="predicted"/>
<gene>
    <name evidence="8" type="primary">RvY_07736-1</name>
    <name evidence="8" type="synonym">RvY_07736.1</name>
    <name evidence="8" type="ORF">RvY_07736</name>
</gene>
<evidence type="ECO:0000256" key="3">
    <source>
        <dbReference type="ARBA" id="ARBA00022729"/>
    </source>
</evidence>